<dbReference type="Pfam" id="PF02769">
    <property type="entry name" value="AIRS_C"/>
    <property type="match status" value="1"/>
</dbReference>
<dbReference type="InterPro" id="IPR036676">
    <property type="entry name" value="PurM-like_C_sf"/>
</dbReference>
<keyword evidence="1" id="KW-0479">Metal-binding</keyword>
<keyword evidence="1" id="KW-0460">Magnesium</keyword>
<name>A0A6H1U694_9CYAN</name>
<keyword evidence="1" id="KW-0547">Nucleotide-binding</keyword>
<feature type="domain" description="PurM-like C-terminal" evidence="3">
    <location>
        <begin position="160"/>
        <end position="324"/>
    </location>
</feature>
<dbReference type="AlphaFoldDB" id="A0A6H1U694"/>
<reference evidence="4 5" key="1">
    <citation type="submission" date="2020-04" db="EMBL/GenBank/DDBJ databases">
        <authorList>
            <person name="Basu S."/>
            <person name="Maruthanayagam V."/>
            <person name="Chakraborty S."/>
            <person name="Pramanik A."/>
            <person name="Mukherjee J."/>
            <person name="Brink B."/>
        </authorList>
    </citation>
    <scope>NUCLEOTIDE SEQUENCE [LARGE SCALE GENOMIC DNA]</scope>
    <source>
        <strain evidence="4 5">AP17</strain>
    </source>
</reference>
<feature type="binding site" evidence="1">
    <location>
        <position position="237"/>
    </location>
    <ligand>
        <name>ATP</name>
        <dbReference type="ChEBI" id="CHEBI:30616"/>
    </ligand>
</feature>
<dbReference type="EMBL" id="CP051167">
    <property type="protein sequence ID" value="QIZ73887.1"/>
    <property type="molecule type" value="Genomic_DNA"/>
</dbReference>
<feature type="binding site" evidence="1">
    <location>
        <position position="83"/>
    </location>
    <ligand>
        <name>Mg(2+)</name>
        <dbReference type="ChEBI" id="CHEBI:18420"/>
        <label>2</label>
    </ligand>
</feature>
<protein>
    <recommendedName>
        <fullName evidence="1">Thiamine-monophosphate kinase</fullName>
        <shortName evidence="1">TMP kinase</shortName>
        <shortName evidence="1">Thiamine-phosphate kinase</shortName>
        <ecNumber evidence="1">2.7.4.16</ecNumber>
    </recommendedName>
</protein>
<feature type="binding site" evidence="1">
    <location>
        <position position="83"/>
    </location>
    <ligand>
        <name>Mg(2+)</name>
        <dbReference type="ChEBI" id="CHEBI:18420"/>
        <label>4</label>
    </ligand>
</feature>
<dbReference type="InterPro" id="IPR006283">
    <property type="entry name" value="ThiL-like"/>
</dbReference>
<feature type="binding site" evidence="1">
    <location>
        <position position="286"/>
    </location>
    <ligand>
        <name>substrate</name>
    </ligand>
</feature>
<dbReference type="EC" id="2.7.4.16" evidence="1"/>
<feature type="domain" description="PurM-like N-terminal" evidence="2">
    <location>
        <begin position="33"/>
        <end position="147"/>
    </location>
</feature>
<feature type="binding site" evidence="1">
    <location>
        <position position="61"/>
    </location>
    <ligand>
        <name>substrate</name>
    </ligand>
</feature>
<dbReference type="Pfam" id="PF00586">
    <property type="entry name" value="AIRS"/>
    <property type="match status" value="1"/>
</dbReference>
<evidence type="ECO:0000313" key="5">
    <source>
        <dbReference type="Proteomes" id="UP000500857"/>
    </source>
</evidence>
<gene>
    <name evidence="1" type="primary">thiL</name>
    <name evidence="4" type="ORF">HCG48_22260</name>
</gene>
<dbReference type="GO" id="GO:0005524">
    <property type="term" value="F:ATP binding"/>
    <property type="evidence" value="ECO:0007669"/>
    <property type="project" value="UniProtKB-UniRule"/>
</dbReference>
<evidence type="ECO:0000256" key="1">
    <source>
        <dbReference type="HAMAP-Rule" id="MF_02128"/>
    </source>
</evidence>
<comment type="similarity">
    <text evidence="1">Belongs to the thiamine-monophosphate kinase family.</text>
</comment>
<feature type="binding site" evidence="1">
    <location>
        <position position="131"/>
    </location>
    <ligand>
        <name>Mg(2+)</name>
        <dbReference type="ChEBI" id="CHEBI:18420"/>
        <label>1</label>
    </ligand>
</feature>
<comment type="function">
    <text evidence="1">Catalyzes the ATP-dependent phosphorylation of thiamine-monophosphate (TMP) to form thiamine-pyrophosphate (TPP), the active form of vitamin B1.</text>
</comment>
<evidence type="ECO:0000259" key="2">
    <source>
        <dbReference type="Pfam" id="PF00586"/>
    </source>
</evidence>
<dbReference type="InterPro" id="IPR010918">
    <property type="entry name" value="PurM-like_C_dom"/>
</dbReference>
<feature type="binding site" evidence="1">
    <location>
        <position position="54"/>
    </location>
    <ligand>
        <name>Mg(2+)</name>
        <dbReference type="ChEBI" id="CHEBI:18420"/>
        <label>1</label>
    </ligand>
</feature>
<evidence type="ECO:0000313" key="4">
    <source>
        <dbReference type="EMBL" id="QIZ73887.1"/>
    </source>
</evidence>
<feature type="binding site" evidence="1">
    <location>
        <position position="35"/>
    </location>
    <ligand>
        <name>Mg(2+)</name>
        <dbReference type="ChEBI" id="CHEBI:18420"/>
        <label>4</label>
    </ligand>
</feature>
<feature type="binding site" evidence="1">
    <location>
        <begin position="130"/>
        <end position="131"/>
    </location>
    <ligand>
        <name>ATP</name>
        <dbReference type="ChEBI" id="CHEBI:30616"/>
    </ligand>
</feature>
<dbReference type="GO" id="GO:0009229">
    <property type="term" value="P:thiamine diphosphate biosynthetic process"/>
    <property type="evidence" value="ECO:0007669"/>
    <property type="project" value="UniProtKB-UniRule"/>
</dbReference>
<feature type="binding site" evidence="1">
    <location>
        <position position="53"/>
    </location>
    <ligand>
        <name>Mg(2+)</name>
        <dbReference type="ChEBI" id="CHEBI:18420"/>
        <label>1</label>
    </ligand>
</feature>
<dbReference type="PANTHER" id="PTHR30270:SF0">
    <property type="entry name" value="THIAMINE-MONOPHOSPHATE KINASE"/>
    <property type="match status" value="1"/>
</dbReference>
<proteinExistence type="inferred from homology"/>
<keyword evidence="1 4" id="KW-0808">Transferase</keyword>
<feature type="binding site" evidence="1">
    <location>
        <position position="342"/>
    </location>
    <ligand>
        <name>substrate</name>
    </ligand>
</feature>
<dbReference type="KEGG" id="oxy:HCG48_22260"/>
<dbReference type="Proteomes" id="UP000500857">
    <property type="component" value="Chromosome"/>
</dbReference>
<dbReference type="RefSeq" id="WP_168572022.1">
    <property type="nucleotide sequence ID" value="NZ_CP051167.1"/>
</dbReference>
<keyword evidence="1" id="KW-0067">ATP-binding</keyword>
<feature type="binding site" evidence="1">
    <location>
        <position position="54"/>
    </location>
    <ligand>
        <name>Mg(2+)</name>
        <dbReference type="ChEBI" id="CHEBI:18420"/>
        <label>2</label>
    </ligand>
</feature>
<accession>A0A6H1U694</accession>
<comment type="pathway">
    <text evidence="1">Cofactor biosynthesis; thiamine diphosphate biosynthesis; thiamine diphosphate from thiamine phosphate: step 1/1.</text>
</comment>
<feature type="binding site" evidence="1">
    <location>
        <position position="35"/>
    </location>
    <ligand>
        <name>Mg(2+)</name>
        <dbReference type="ChEBI" id="CHEBI:18420"/>
        <label>3</label>
    </ligand>
</feature>
<evidence type="ECO:0000259" key="3">
    <source>
        <dbReference type="Pfam" id="PF02769"/>
    </source>
</evidence>
<dbReference type="GO" id="GO:0009228">
    <property type="term" value="P:thiamine biosynthetic process"/>
    <property type="evidence" value="ECO:0007669"/>
    <property type="project" value="UniProtKB-KW"/>
</dbReference>
<keyword evidence="1" id="KW-0784">Thiamine biosynthesis</keyword>
<dbReference type="GO" id="GO:0000287">
    <property type="term" value="F:magnesium ion binding"/>
    <property type="evidence" value="ECO:0007669"/>
    <property type="project" value="UniProtKB-UniRule"/>
</dbReference>
<dbReference type="HAMAP" id="MF_02128">
    <property type="entry name" value="TMP_kinase"/>
    <property type="match status" value="1"/>
</dbReference>
<dbReference type="PANTHER" id="PTHR30270">
    <property type="entry name" value="THIAMINE-MONOPHOSPHATE KINASE"/>
    <property type="match status" value="1"/>
</dbReference>
<dbReference type="Gene3D" id="3.90.650.10">
    <property type="entry name" value="PurM-like C-terminal domain"/>
    <property type="match status" value="1"/>
</dbReference>
<feature type="binding site" evidence="1">
    <location>
        <position position="235"/>
    </location>
    <ligand>
        <name>Mg(2+)</name>
        <dbReference type="ChEBI" id="CHEBI:18420"/>
        <label>3</label>
    </ligand>
</feature>
<keyword evidence="1 4" id="KW-0418">Kinase</keyword>
<dbReference type="Gene3D" id="3.30.1330.10">
    <property type="entry name" value="PurM-like, N-terminal domain"/>
    <property type="match status" value="1"/>
</dbReference>
<dbReference type="SUPFAM" id="SSF56042">
    <property type="entry name" value="PurM C-terminal domain-like"/>
    <property type="match status" value="1"/>
</dbReference>
<organism evidence="4 5">
    <name type="scientific">Oxynema aestuarii AP17</name>
    <dbReference type="NCBI Taxonomy" id="2064643"/>
    <lineage>
        <taxon>Bacteria</taxon>
        <taxon>Bacillati</taxon>
        <taxon>Cyanobacteriota</taxon>
        <taxon>Cyanophyceae</taxon>
        <taxon>Oscillatoriophycideae</taxon>
        <taxon>Oscillatoriales</taxon>
        <taxon>Oscillatoriaceae</taxon>
        <taxon>Oxynema</taxon>
        <taxon>Oxynema aestuarii</taxon>
    </lineage>
</organism>
<dbReference type="PIRSF" id="PIRSF005303">
    <property type="entry name" value="Thiam_monoph_kin"/>
    <property type="match status" value="1"/>
</dbReference>
<dbReference type="UniPathway" id="UPA00060">
    <property type="reaction ID" value="UER00142"/>
</dbReference>
<dbReference type="NCBIfam" id="TIGR01379">
    <property type="entry name" value="thiL"/>
    <property type="match status" value="1"/>
</dbReference>
<feature type="binding site" evidence="1">
    <location>
        <position position="238"/>
    </location>
    <ligand>
        <name>Mg(2+)</name>
        <dbReference type="ChEBI" id="CHEBI:18420"/>
        <label>5</label>
    </ligand>
</feature>
<dbReference type="InterPro" id="IPR016188">
    <property type="entry name" value="PurM-like_N"/>
</dbReference>
<feature type="binding site" evidence="1">
    <location>
        <position position="83"/>
    </location>
    <ligand>
        <name>Mg(2+)</name>
        <dbReference type="ChEBI" id="CHEBI:18420"/>
        <label>3</label>
    </ligand>
</feature>
<comment type="miscellaneous">
    <text evidence="1">Reaction mechanism of ThiL seems to utilize a direct, inline transfer of the gamma-phosphate of ATP to TMP rather than a phosphorylated enzyme intermediate.</text>
</comment>
<dbReference type="SUPFAM" id="SSF55326">
    <property type="entry name" value="PurM N-terminal domain-like"/>
    <property type="match status" value="1"/>
</dbReference>
<keyword evidence="5" id="KW-1185">Reference proteome</keyword>
<dbReference type="GO" id="GO:0009030">
    <property type="term" value="F:thiamine-phosphate kinase activity"/>
    <property type="evidence" value="ECO:0007669"/>
    <property type="project" value="UniProtKB-UniRule"/>
</dbReference>
<comment type="catalytic activity">
    <reaction evidence="1">
        <text>thiamine phosphate + ATP = thiamine diphosphate + ADP</text>
        <dbReference type="Rhea" id="RHEA:15913"/>
        <dbReference type="ChEBI" id="CHEBI:30616"/>
        <dbReference type="ChEBI" id="CHEBI:37575"/>
        <dbReference type="ChEBI" id="CHEBI:58937"/>
        <dbReference type="ChEBI" id="CHEBI:456216"/>
        <dbReference type="EC" id="2.7.4.16"/>
    </reaction>
</comment>
<dbReference type="InterPro" id="IPR036921">
    <property type="entry name" value="PurM-like_N_sf"/>
</dbReference>
<feature type="binding site" evidence="1">
    <location>
        <position position="155"/>
    </location>
    <ligand>
        <name>ATP</name>
        <dbReference type="ChEBI" id="CHEBI:30616"/>
    </ligand>
</feature>
<feature type="binding site" evidence="1">
    <location>
        <position position="52"/>
    </location>
    <ligand>
        <name>Mg(2+)</name>
        <dbReference type="ChEBI" id="CHEBI:18420"/>
        <label>4</label>
    </ligand>
</feature>
<dbReference type="CDD" id="cd02194">
    <property type="entry name" value="ThiL"/>
    <property type="match status" value="1"/>
</dbReference>
<sequence length="345" mass="36963">MANDDRSVRRVRDLGEQGILQCLYQFCPADLVGDDAATIALTPDLGDSLVVTTDVLVDGVHFSDRTTSPEDAGWRAVAANLSDLAAMGATPIAITVGLALTGETRLCWVEGLYRGMVACLDRYRTAIAGGDVCRSSVNTVSITAFGRADGARIWRRDAARPGDAIVVTGWHGASRAGLELLLDPDRGKALSADDRADLIRAHQRPKPRLDVREALRGAIAENENDSQTRSYAAMDSSDGLADAIVQIARASGVGARLERSQLPQPDSLGQLATPEQALNWVLYGGEDFELVLCLPPAIARSLLSRLNAEARIVGEVTREPGVYLTGTPGSCREQQLSLKKGFQHF</sequence>
<feature type="binding site" evidence="1">
    <location>
        <position position="113"/>
    </location>
    <ligand>
        <name>ATP</name>
        <dbReference type="ChEBI" id="CHEBI:30616"/>
    </ligand>
</feature>